<evidence type="ECO:0000313" key="2">
    <source>
        <dbReference type="Proteomes" id="UP001500880"/>
    </source>
</evidence>
<gene>
    <name evidence="1" type="ORF">GCM10008986_34430</name>
</gene>
<dbReference type="EMBL" id="BAAADO010000011">
    <property type="protein sequence ID" value="GAA0504004.1"/>
    <property type="molecule type" value="Genomic_DNA"/>
</dbReference>
<accession>A0ABP3LPB9</accession>
<comment type="caution">
    <text evidence="1">The sequence shown here is derived from an EMBL/GenBank/DDBJ whole genome shotgun (WGS) entry which is preliminary data.</text>
</comment>
<sequence>MTVIQGLQKGVLRQEWIYTSKNMPSEPMQNINIYKKSFKKGLP</sequence>
<name>A0ABP3LPB9_9BACI</name>
<reference evidence="2" key="1">
    <citation type="journal article" date="2019" name="Int. J. Syst. Evol. Microbiol.">
        <title>The Global Catalogue of Microorganisms (GCM) 10K type strain sequencing project: providing services to taxonomists for standard genome sequencing and annotation.</title>
        <authorList>
            <consortium name="The Broad Institute Genomics Platform"/>
            <consortium name="The Broad Institute Genome Sequencing Center for Infectious Disease"/>
            <person name="Wu L."/>
            <person name="Ma J."/>
        </authorList>
    </citation>
    <scope>NUCLEOTIDE SEQUENCE [LARGE SCALE GENOMIC DNA]</scope>
    <source>
        <strain evidence="2">JCM 12389</strain>
    </source>
</reference>
<proteinExistence type="predicted"/>
<protein>
    <submittedName>
        <fullName evidence="1">Uncharacterized protein</fullName>
    </submittedName>
</protein>
<evidence type="ECO:0000313" key="1">
    <source>
        <dbReference type="EMBL" id="GAA0504004.1"/>
    </source>
</evidence>
<dbReference type="Proteomes" id="UP001500880">
    <property type="component" value="Unassembled WGS sequence"/>
</dbReference>
<keyword evidence="2" id="KW-1185">Reference proteome</keyword>
<organism evidence="1 2">
    <name type="scientific">Salinibacillus aidingensis</name>
    <dbReference type="NCBI Taxonomy" id="237684"/>
    <lineage>
        <taxon>Bacteria</taxon>
        <taxon>Bacillati</taxon>
        <taxon>Bacillota</taxon>
        <taxon>Bacilli</taxon>
        <taxon>Bacillales</taxon>
        <taxon>Bacillaceae</taxon>
        <taxon>Salinibacillus</taxon>
    </lineage>
</organism>